<feature type="domain" description="Poly(A) RNA polymerase mitochondrial-like central palm" evidence="11">
    <location>
        <begin position="328"/>
        <end position="465"/>
    </location>
</feature>
<sequence length="672" mass="77915">MAITARYLPISRIPILTMYHTVFPSQMMVQIMGGHQTNGQCPPAQNHTLHINGVNALHQSDFPQYGPNISGHNRHRTIQYNNRRVNDINMTGSPLDLLQLIGVDVPSLRRIEYMQSNNNSSSINWERRINTSNNSSIIPFSNYNFKPTNPNSTKKPSWNNRNSRRSSYRNFSKYEAYNSDSGFSSRSPTPNKHYIDNSLTESSDERDSTSSVRGQWLKTYNNTADGLISSASAHQFYPTQRSNSNYDTTNSTPRSHVQNYQNRRRYLGKNENAASQRFPRNRKYSEVSHYDMFPGCNAAPDRFLARSHLLQVTSVPKNLVTGSSWDDLSEQVWRKFITHQQTEVTYKKKMMLWKHLNTYIKTLYPNCCVFLAGSTMNGFGSNDSDVDVCLLVKHTELDVRCIAIEHLLEVLKHLKQSDFVDQLEMIHAKVPIITFFDVARKFKVDMNCNNSVCIKNAHLLYCYSKLDWRVKPLALVVKLWAQWHNINNPKCRTLSSYSLVLMVIHFLQCGTNPPVLPCLHSIFANKFRPDADIYNINIHEDLNIPPSNRLPENHQSLGELLFEFFKYYVEFDFSQYAISVRLASKIPKEECRMVQSSKNDPYQWKYLCIEEPFDLTNTARSVYDPDMFSKIIFILNITYTRLKRRYSLSDVFDEMRLMMIGTDWGLTISDEE</sequence>
<evidence type="ECO:0000259" key="10">
    <source>
        <dbReference type="Pfam" id="PF03828"/>
    </source>
</evidence>
<protein>
    <submittedName>
        <fullName evidence="12">Poly(A) RNA polymerase gld-2-like protein A</fullName>
    </submittedName>
</protein>
<evidence type="ECO:0000256" key="6">
    <source>
        <dbReference type="ARBA" id="ARBA00022723"/>
    </source>
</evidence>
<feature type="region of interest" description="Disordered" evidence="9">
    <location>
        <begin position="238"/>
        <end position="261"/>
    </location>
</feature>
<evidence type="ECO:0000256" key="4">
    <source>
        <dbReference type="ARBA" id="ARBA00022490"/>
    </source>
</evidence>
<keyword evidence="4" id="KW-0963">Cytoplasm</keyword>
<feature type="region of interest" description="Disordered" evidence="9">
    <location>
        <begin position="179"/>
        <end position="212"/>
    </location>
</feature>
<comment type="cofactor">
    <cofactor evidence="2">
        <name>Mg(2+)</name>
        <dbReference type="ChEBI" id="CHEBI:18420"/>
    </cofactor>
</comment>
<dbReference type="CDD" id="cd05402">
    <property type="entry name" value="NT_PAP_TUTase"/>
    <property type="match status" value="1"/>
</dbReference>
<comment type="similarity">
    <text evidence="8">Belongs to the DNA polymerase type-B-like family. GLD2 subfamily.</text>
</comment>
<evidence type="ECO:0000256" key="9">
    <source>
        <dbReference type="SAM" id="MobiDB-lite"/>
    </source>
</evidence>
<feature type="compositionally biased region" description="Polar residues" evidence="9">
    <location>
        <begin position="179"/>
        <end position="190"/>
    </location>
</feature>
<evidence type="ECO:0000256" key="1">
    <source>
        <dbReference type="ARBA" id="ARBA00001936"/>
    </source>
</evidence>
<comment type="subcellular location">
    <subcellularLocation>
        <location evidence="3">Cytoplasm</location>
    </subcellularLocation>
</comment>
<feature type="domain" description="PAP-associated" evidence="10">
    <location>
        <begin position="556"/>
        <end position="617"/>
    </location>
</feature>
<dbReference type="EMBL" id="QBLH01003684">
    <property type="protein sequence ID" value="TGZ36205.1"/>
    <property type="molecule type" value="Genomic_DNA"/>
</dbReference>
<dbReference type="SUPFAM" id="SSF81301">
    <property type="entry name" value="Nucleotidyltransferase"/>
    <property type="match status" value="1"/>
</dbReference>
<dbReference type="SUPFAM" id="SSF81631">
    <property type="entry name" value="PAP/OAS1 substrate-binding domain"/>
    <property type="match status" value="1"/>
</dbReference>
<comment type="cofactor">
    <cofactor evidence="1">
        <name>Mn(2+)</name>
        <dbReference type="ChEBI" id="CHEBI:29035"/>
    </cofactor>
</comment>
<proteinExistence type="inferred from homology"/>
<dbReference type="AlphaFoldDB" id="A0A4S2JJA9"/>
<dbReference type="Pfam" id="PF22600">
    <property type="entry name" value="MTPAP-like_central"/>
    <property type="match status" value="1"/>
</dbReference>
<comment type="caution">
    <text evidence="12">The sequence shown here is derived from an EMBL/GenBank/DDBJ whole genome shotgun (WGS) entry which is preliminary data.</text>
</comment>
<organism evidence="12 13">
    <name type="scientific">Temnothorax longispinosus</name>
    <dbReference type="NCBI Taxonomy" id="300112"/>
    <lineage>
        <taxon>Eukaryota</taxon>
        <taxon>Metazoa</taxon>
        <taxon>Ecdysozoa</taxon>
        <taxon>Arthropoda</taxon>
        <taxon>Hexapoda</taxon>
        <taxon>Insecta</taxon>
        <taxon>Pterygota</taxon>
        <taxon>Neoptera</taxon>
        <taxon>Endopterygota</taxon>
        <taxon>Hymenoptera</taxon>
        <taxon>Apocrita</taxon>
        <taxon>Aculeata</taxon>
        <taxon>Formicoidea</taxon>
        <taxon>Formicidae</taxon>
        <taxon>Myrmicinae</taxon>
        <taxon>Temnothorax</taxon>
    </lineage>
</organism>
<keyword evidence="5" id="KW-0808">Transferase</keyword>
<keyword evidence="6" id="KW-0479">Metal-binding</keyword>
<dbReference type="PANTHER" id="PTHR12271">
    <property type="entry name" value="POLY A POLYMERASE CID PAP -RELATED"/>
    <property type="match status" value="1"/>
</dbReference>
<dbReference type="Pfam" id="PF03828">
    <property type="entry name" value="PAP_assoc"/>
    <property type="match status" value="1"/>
</dbReference>
<evidence type="ECO:0000256" key="8">
    <source>
        <dbReference type="ARBA" id="ARBA00038491"/>
    </source>
</evidence>
<evidence type="ECO:0000313" key="12">
    <source>
        <dbReference type="EMBL" id="TGZ36205.1"/>
    </source>
</evidence>
<dbReference type="Gene3D" id="1.10.1410.10">
    <property type="match status" value="1"/>
</dbReference>
<feature type="compositionally biased region" description="Polar residues" evidence="9">
    <location>
        <begin position="139"/>
        <end position="156"/>
    </location>
</feature>
<name>A0A4S2JJA9_9HYME</name>
<gene>
    <name evidence="12" type="ORF">DBV15_07411</name>
</gene>
<evidence type="ECO:0000259" key="11">
    <source>
        <dbReference type="Pfam" id="PF22600"/>
    </source>
</evidence>
<dbReference type="GO" id="GO:1990817">
    <property type="term" value="F:poly(A) RNA polymerase activity"/>
    <property type="evidence" value="ECO:0007669"/>
    <property type="project" value="TreeGrafter"/>
</dbReference>
<dbReference type="Gene3D" id="3.30.460.10">
    <property type="entry name" value="Beta Polymerase, domain 2"/>
    <property type="match status" value="1"/>
</dbReference>
<dbReference type="GO" id="GO:0031123">
    <property type="term" value="P:RNA 3'-end processing"/>
    <property type="evidence" value="ECO:0007669"/>
    <property type="project" value="TreeGrafter"/>
</dbReference>
<accession>A0A4S2JJA9</accession>
<dbReference type="InterPro" id="IPR054708">
    <property type="entry name" value="MTPAP-like_central"/>
</dbReference>
<dbReference type="GO" id="GO:0005737">
    <property type="term" value="C:cytoplasm"/>
    <property type="evidence" value="ECO:0007669"/>
    <property type="project" value="UniProtKB-SubCell"/>
</dbReference>
<reference evidence="12 13" key="1">
    <citation type="journal article" date="2019" name="Philos. Trans. R. Soc. Lond., B, Biol. Sci.">
        <title>Ant behaviour and brain gene expression of defending hosts depend on the ecological success of the intruding social parasite.</title>
        <authorList>
            <person name="Kaur R."/>
            <person name="Stoldt M."/>
            <person name="Jongepier E."/>
            <person name="Feldmeyer B."/>
            <person name="Menzel F."/>
            <person name="Bornberg-Bauer E."/>
            <person name="Foitzik S."/>
        </authorList>
    </citation>
    <scope>NUCLEOTIDE SEQUENCE [LARGE SCALE GENOMIC DNA]</scope>
    <source>
        <tissue evidence="12">Whole body</tissue>
    </source>
</reference>
<keyword evidence="13" id="KW-1185">Reference proteome</keyword>
<evidence type="ECO:0000313" key="13">
    <source>
        <dbReference type="Proteomes" id="UP000310200"/>
    </source>
</evidence>
<evidence type="ECO:0000256" key="2">
    <source>
        <dbReference type="ARBA" id="ARBA00001946"/>
    </source>
</evidence>
<evidence type="ECO:0000256" key="5">
    <source>
        <dbReference type="ARBA" id="ARBA00022679"/>
    </source>
</evidence>
<dbReference type="PANTHER" id="PTHR12271:SF40">
    <property type="entry name" value="POLY(A) RNA POLYMERASE GLD2"/>
    <property type="match status" value="1"/>
</dbReference>
<dbReference type="STRING" id="300112.A0A4S2JJA9"/>
<dbReference type="InterPro" id="IPR002058">
    <property type="entry name" value="PAP_assoc"/>
</dbReference>
<keyword evidence="7" id="KW-0460">Magnesium</keyword>
<feature type="region of interest" description="Disordered" evidence="9">
    <location>
        <begin position="139"/>
        <end position="165"/>
    </location>
</feature>
<dbReference type="GO" id="GO:0046872">
    <property type="term" value="F:metal ion binding"/>
    <property type="evidence" value="ECO:0007669"/>
    <property type="project" value="UniProtKB-KW"/>
</dbReference>
<dbReference type="Proteomes" id="UP000310200">
    <property type="component" value="Unassembled WGS sequence"/>
</dbReference>
<evidence type="ECO:0000256" key="7">
    <source>
        <dbReference type="ARBA" id="ARBA00022842"/>
    </source>
</evidence>
<evidence type="ECO:0000256" key="3">
    <source>
        <dbReference type="ARBA" id="ARBA00004496"/>
    </source>
</evidence>
<dbReference type="InterPro" id="IPR043519">
    <property type="entry name" value="NT_sf"/>
</dbReference>